<name>A0A3B0ZMR5_9ZZZZ</name>
<dbReference type="PROSITE" id="PS00893">
    <property type="entry name" value="NUDIX_BOX"/>
    <property type="match status" value="1"/>
</dbReference>
<comment type="cofactor">
    <cofactor evidence="1">
        <name>Mn(2+)</name>
        <dbReference type="ChEBI" id="CHEBI:29035"/>
    </cofactor>
</comment>
<keyword evidence="2 4" id="KW-0378">Hydrolase</keyword>
<dbReference type="Pfam" id="PF00293">
    <property type="entry name" value="NUDIX"/>
    <property type="match status" value="1"/>
</dbReference>
<dbReference type="InterPro" id="IPR022927">
    <property type="entry name" value="RppH"/>
</dbReference>
<dbReference type="PRINTS" id="PR00502">
    <property type="entry name" value="NUDIXFAMILY"/>
</dbReference>
<dbReference type="GO" id="GO:0005737">
    <property type="term" value="C:cytoplasm"/>
    <property type="evidence" value="ECO:0007669"/>
    <property type="project" value="TreeGrafter"/>
</dbReference>
<dbReference type="PANTHER" id="PTHR23114">
    <property type="entry name" value="M7GPPPN-MRNA HYDROLASE"/>
    <property type="match status" value="1"/>
</dbReference>
<dbReference type="PANTHER" id="PTHR23114:SF17">
    <property type="entry name" value="M7GPPPN-MRNA HYDROLASE"/>
    <property type="match status" value="1"/>
</dbReference>
<dbReference type="InterPro" id="IPR020476">
    <property type="entry name" value="Nudix_hydrolase"/>
</dbReference>
<dbReference type="NCBIfam" id="NF001938">
    <property type="entry name" value="PRK00714.1-5"/>
    <property type="match status" value="1"/>
</dbReference>
<evidence type="ECO:0000256" key="1">
    <source>
        <dbReference type="ARBA" id="ARBA00001936"/>
    </source>
</evidence>
<evidence type="ECO:0000259" key="3">
    <source>
        <dbReference type="PROSITE" id="PS51462"/>
    </source>
</evidence>
<dbReference type="AlphaFoldDB" id="A0A3B0ZMR5"/>
<organism evidence="4">
    <name type="scientific">hydrothermal vent metagenome</name>
    <dbReference type="NCBI Taxonomy" id="652676"/>
    <lineage>
        <taxon>unclassified sequences</taxon>
        <taxon>metagenomes</taxon>
        <taxon>ecological metagenomes</taxon>
    </lineage>
</organism>
<evidence type="ECO:0000256" key="2">
    <source>
        <dbReference type="ARBA" id="ARBA00022801"/>
    </source>
</evidence>
<dbReference type="InterPro" id="IPR015797">
    <property type="entry name" value="NUDIX_hydrolase-like_dom_sf"/>
</dbReference>
<dbReference type="InterPro" id="IPR000086">
    <property type="entry name" value="NUDIX_hydrolase_dom"/>
</dbReference>
<dbReference type="FunFam" id="3.90.79.10:FF:000001">
    <property type="entry name" value="RNA pyrophosphohydrolase"/>
    <property type="match status" value="1"/>
</dbReference>
<protein>
    <submittedName>
        <fullName evidence="4">Adenosine (5')-pentaphospho-(5'')-adenosine pyrophosphohydrolase</fullName>
    </submittedName>
</protein>
<feature type="domain" description="Nudix hydrolase" evidence="3">
    <location>
        <begin position="6"/>
        <end position="149"/>
    </location>
</feature>
<dbReference type="Gene3D" id="3.90.79.10">
    <property type="entry name" value="Nucleoside Triphosphate Pyrophosphohydrolase"/>
    <property type="match status" value="1"/>
</dbReference>
<accession>A0A3B0ZMR5</accession>
<dbReference type="GO" id="GO:0006402">
    <property type="term" value="P:mRNA catabolic process"/>
    <property type="evidence" value="ECO:0007669"/>
    <property type="project" value="TreeGrafter"/>
</dbReference>
<evidence type="ECO:0000313" key="4">
    <source>
        <dbReference type="EMBL" id="VAW89483.1"/>
    </source>
</evidence>
<dbReference type="InterPro" id="IPR020084">
    <property type="entry name" value="NUDIX_hydrolase_CS"/>
</dbReference>
<sequence>MIDLDGYRANVGIILNNQVGKLLWARRIGQEAWQFPQGGIQPDESPEDAMYRELREEVGLKPCHVTILGRTSDWLRYRLPKELIRHQSKPVCIGQKQIWFLLELKGEESDVRLDVSDEPEFDHWRWVDYWDPLEEIVSFKRAVYEHALAELEPLATVRGAC</sequence>
<dbReference type="PROSITE" id="PS51462">
    <property type="entry name" value="NUDIX"/>
    <property type="match status" value="1"/>
</dbReference>
<reference evidence="4" key="1">
    <citation type="submission" date="2018-06" db="EMBL/GenBank/DDBJ databases">
        <authorList>
            <person name="Zhirakovskaya E."/>
        </authorList>
    </citation>
    <scope>NUCLEOTIDE SEQUENCE</scope>
</reference>
<dbReference type="GO" id="GO:0034353">
    <property type="term" value="F:mRNA 5'-diphosphatase activity"/>
    <property type="evidence" value="ECO:0007669"/>
    <property type="project" value="TreeGrafter"/>
</dbReference>
<dbReference type="SUPFAM" id="SSF55811">
    <property type="entry name" value="Nudix"/>
    <property type="match status" value="1"/>
</dbReference>
<dbReference type="HAMAP" id="MF_00298">
    <property type="entry name" value="Nudix_RppH"/>
    <property type="match status" value="1"/>
</dbReference>
<gene>
    <name evidence="4" type="ORF">MNBD_GAMMA17-2094</name>
</gene>
<dbReference type="NCBIfam" id="NF001937">
    <property type="entry name" value="PRK00714.1-4"/>
    <property type="match status" value="1"/>
</dbReference>
<dbReference type="EMBL" id="UOFQ01000137">
    <property type="protein sequence ID" value="VAW89483.1"/>
    <property type="molecule type" value="Genomic_DNA"/>
</dbReference>
<proteinExistence type="inferred from homology"/>
<dbReference type="CDD" id="cd03671">
    <property type="entry name" value="NUDIX_Ap4A_hydrolase_plant_like"/>
    <property type="match status" value="1"/>
</dbReference>